<evidence type="ECO:0000259" key="1">
    <source>
        <dbReference type="Pfam" id="PF01937"/>
    </source>
</evidence>
<feature type="domain" description="Damage-control phosphatase ARMT1-like metal-binding" evidence="1">
    <location>
        <begin position="5"/>
        <end position="280"/>
    </location>
</feature>
<dbReference type="Pfam" id="PF01937">
    <property type="entry name" value="ARMT1-like_dom"/>
    <property type="match status" value="1"/>
</dbReference>
<dbReference type="PIRSF" id="PIRSF006593">
    <property type="entry name" value="UCP006593"/>
    <property type="match status" value="1"/>
</dbReference>
<comment type="caution">
    <text evidence="2">The sequence shown here is derived from an EMBL/GenBank/DDBJ whole genome shotgun (WGS) entry which is preliminary data.</text>
</comment>
<protein>
    <submittedName>
        <fullName evidence="2">DUF89 family protein</fullName>
    </submittedName>
</protein>
<dbReference type="InterPro" id="IPR036075">
    <property type="entry name" value="ARMT-1-like_metal-bd_sf"/>
</dbReference>
<gene>
    <name evidence="2" type="ORF">IAA45_10065</name>
</gene>
<dbReference type="InterPro" id="IPR014444">
    <property type="entry name" value="PH1575-like"/>
</dbReference>
<accession>A0A9D2B4B9</accession>
<dbReference type="SUPFAM" id="SSF111321">
    <property type="entry name" value="AF1104-like"/>
    <property type="match status" value="1"/>
</dbReference>
<proteinExistence type="predicted"/>
<reference evidence="2" key="1">
    <citation type="journal article" date="2021" name="PeerJ">
        <title>Extensive microbial diversity within the chicken gut microbiome revealed by metagenomics and culture.</title>
        <authorList>
            <person name="Gilroy R."/>
            <person name="Ravi A."/>
            <person name="Getino M."/>
            <person name="Pursley I."/>
            <person name="Horton D.L."/>
            <person name="Alikhan N.F."/>
            <person name="Baker D."/>
            <person name="Gharbi K."/>
            <person name="Hall N."/>
            <person name="Watson M."/>
            <person name="Adriaenssens E.M."/>
            <person name="Foster-Nyarko E."/>
            <person name="Jarju S."/>
            <person name="Secka A."/>
            <person name="Antonio M."/>
            <person name="Oren A."/>
            <person name="Chaudhuri R.R."/>
            <person name="La Ragione R."/>
            <person name="Hildebrand F."/>
            <person name="Pallen M.J."/>
        </authorList>
    </citation>
    <scope>NUCLEOTIDE SEQUENCE</scope>
    <source>
        <strain evidence="2">ChiSjej1B19-8411</strain>
    </source>
</reference>
<dbReference type="AlphaFoldDB" id="A0A9D2B4B9"/>
<sequence length="294" mass="33280">MKVNTQCLTCLVQMQENQVRAFDDEEKKVRYMREILEFLGTCNPELSAPALVLPLSRIYEKYWGKSDPDSAVNRIKQEFNDYLLSMEQDLEREIRGHEDTLEAALTYARTGNYIDYASVKDLSREKLLALLEEQAEGGLDAEEYALFTAELKEAKRLVYLTDNCGEIVLDKIALKLLKEQYPALDIQVIVRGAPVVNDADVASAEYVGLDKIVPVMGNGSTVAGTDLSDVSAEAEEMLRSADLIISKGQGNFETLHGCGLNIYYLFLCKCDWFMEKFQAEKFQGMFVNERRISF</sequence>
<evidence type="ECO:0000313" key="3">
    <source>
        <dbReference type="Proteomes" id="UP000886817"/>
    </source>
</evidence>
<organism evidence="2 3">
    <name type="scientific">Candidatus Blautia gallistercoris</name>
    <dbReference type="NCBI Taxonomy" id="2838490"/>
    <lineage>
        <taxon>Bacteria</taxon>
        <taxon>Bacillati</taxon>
        <taxon>Bacillota</taxon>
        <taxon>Clostridia</taxon>
        <taxon>Lachnospirales</taxon>
        <taxon>Lachnospiraceae</taxon>
        <taxon>Blautia</taxon>
    </lineage>
</organism>
<name>A0A9D2B4B9_9FIRM</name>
<evidence type="ECO:0000313" key="2">
    <source>
        <dbReference type="EMBL" id="HIX60041.1"/>
    </source>
</evidence>
<reference evidence="2" key="2">
    <citation type="submission" date="2021-04" db="EMBL/GenBank/DDBJ databases">
        <authorList>
            <person name="Gilroy R."/>
        </authorList>
    </citation>
    <scope>NUCLEOTIDE SEQUENCE</scope>
    <source>
        <strain evidence="2">ChiSjej1B19-8411</strain>
    </source>
</reference>
<dbReference type="InterPro" id="IPR002791">
    <property type="entry name" value="ARMT1-like_metal-bd"/>
</dbReference>
<dbReference type="Gene3D" id="3.40.50.10880">
    <property type="entry name" value="Uncharacterised protein PF01937, DUF89, domain 3"/>
    <property type="match status" value="1"/>
</dbReference>
<dbReference type="EMBL" id="DXEX01000212">
    <property type="protein sequence ID" value="HIX60041.1"/>
    <property type="molecule type" value="Genomic_DNA"/>
</dbReference>
<dbReference type="Proteomes" id="UP000886817">
    <property type="component" value="Unassembled WGS sequence"/>
</dbReference>
<dbReference type="Gene3D" id="1.10.285.20">
    <property type="entry name" value="Uncharacterised protein PF01937, DUF89, domain 2"/>
    <property type="match status" value="1"/>
</dbReference>